<reference evidence="1 2" key="1">
    <citation type="submission" date="2020-08" db="EMBL/GenBank/DDBJ databases">
        <title>Amycolatopsis sp. nov. DR6-1 isolated from Dendrobium heterocarpum.</title>
        <authorList>
            <person name="Tedsree N."/>
            <person name="Kuncharoen N."/>
            <person name="Likhitwitayawuid K."/>
            <person name="Tanasupawat S."/>
        </authorList>
    </citation>
    <scope>NUCLEOTIDE SEQUENCE [LARGE SCALE GENOMIC DNA]</scope>
    <source>
        <strain evidence="1 2">DR6-1</strain>
    </source>
</reference>
<evidence type="ECO:0000313" key="1">
    <source>
        <dbReference type="EMBL" id="MBB1152424.1"/>
    </source>
</evidence>
<dbReference type="InterPro" id="IPR056510">
    <property type="entry name" value="WapI"/>
</dbReference>
<organism evidence="1 2">
    <name type="scientific">Amycolatopsis dendrobii</name>
    <dbReference type="NCBI Taxonomy" id="2760662"/>
    <lineage>
        <taxon>Bacteria</taxon>
        <taxon>Bacillati</taxon>
        <taxon>Actinomycetota</taxon>
        <taxon>Actinomycetes</taxon>
        <taxon>Pseudonocardiales</taxon>
        <taxon>Pseudonocardiaceae</taxon>
        <taxon>Amycolatopsis</taxon>
    </lineage>
</organism>
<dbReference type="EMBL" id="JACGZW010000002">
    <property type="protein sequence ID" value="MBB1152424.1"/>
    <property type="molecule type" value="Genomic_DNA"/>
</dbReference>
<dbReference type="AlphaFoldDB" id="A0A7W3VSJ7"/>
<comment type="caution">
    <text evidence="1">The sequence shown here is derived from an EMBL/GenBank/DDBJ whole genome shotgun (WGS) entry which is preliminary data.</text>
</comment>
<sequence>MHSEMTWRAGEVSLAIQAAPSRDGFQQVVISATREGFSAVRDSWLDAGDLERFADEVDRMWQDLAGTAELNGDYRVDFSVKLAMSSGGHVDIEIEINQPWASLRIEAETDQTYLPALRDGLLEIR</sequence>
<name>A0A7W3VSJ7_9PSEU</name>
<proteinExistence type="predicted"/>
<evidence type="ECO:0000313" key="2">
    <source>
        <dbReference type="Proteomes" id="UP000526734"/>
    </source>
</evidence>
<keyword evidence="2" id="KW-1185">Reference proteome</keyword>
<dbReference type="Proteomes" id="UP000526734">
    <property type="component" value="Unassembled WGS sequence"/>
</dbReference>
<dbReference type="RefSeq" id="WP_182889648.1">
    <property type="nucleotide sequence ID" value="NZ_JACGZW010000002.1"/>
</dbReference>
<accession>A0A7W3VSJ7</accession>
<dbReference type="Pfam" id="PF24716">
    <property type="entry name" value="WapI"/>
    <property type="match status" value="1"/>
</dbReference>
<protein>
    <submittedName>
        <fullName evidence="1">Uncharacterized protein</fullName>
    </submittedName>
</protein>
<gene>
    <name evidence="1" type="ORF">H4281_04705</name>
</gene>